<comment type="similarity">
    <text evidence="1">Belongs to the ABC transporter superfamily.</text>
</comment>
<feature type="domain" description="ABC transporter" evidence="5">
    <location>
        <begin position="6"/>
        <end position="234"/>
    </location>
</feature>
<name>A0A0R2FT29_9LACO</name>
<gene>
    <name evidence="6" type="ORF">IV38_GL001773</name>
    <name evidence="7" type="ORF">IV40_GL001783</name>
</gene>
<dbReference type="InterPro" id="IPR003439">
    <property type="entry name" value="ABC_transporter-like_ATP-bd"/>
</dbReference>
<evidence type="ECO:0000256" key="3">
    <source>
        <dbReference type="ARBA" id="ARBA00022741"/>
    </source>
</evidence>
<dbReference type="OrthoDB" id="9804819at2"/>
<dbReference type="Gene3D" id="3.40.50.300">
    <property type="entry name" value="P-loop containing nucleotide triphosphate hydrolases"/>
    <property type="match status" value="1"/>
</dbReference>
<organism evidence="6 9">
    <name type="scientific">Lactobacillus selangorensis</name>
    <dbReference type="NCBI Taxonomy" id="81857"/>
    <lineage>
        <taxon>Bacteria</taxon>
        <taxon>Bacillati</taxon>
        <taxon>Bacillota</taxon>
        <taxon>Bacilli</taxon>
        <taxon>Lactobacillales</taxon>
        <taxon>Lactobacillaceae</taxon>
        <taxon>Lactobacillus</taxon>
    </lineage>
</organism>
<dbReference type="SUPFAM" id="SSF52540">
    <property type="entry name" value="P-loop containing nucleoside triphosphate hydrolases"/>
    <property type="match status" value="1"/>
</dbReference>
<protein>
    <submittedName>
        <fullName evidence="6">ABC transporter, ATP-binding protein</fullName>
    </submittedName>
</protein>
<evidence type="ECO:0000256" key="4">
    <source>
        <dbReference type="ARBA" id="ARBA00022840"/>
    </source>
</evidence>
<dbReference type="SMART" id="SM00382">
    <property type="entry name" value="AAA"/>
    <property type="match status" value="1"/>
</dbReference>
<dbReference type="PATRIC" id="fig|81857.3.peg.1790"/>
<evidence type="ECO:0000259" key="5">
    <source>
        <dbReference type="PROSITE" id="PS50893"/>
    </source>
</evidence>
<dbReference type="Proteomes" id="UP000051645">
    <property type="component" value="Unassembled WGS sequence"/>
</dbReference>
<evidence type="ECO:0000313" key="7">
    <source>
        <dbReference type="EMBL" id="KRN30596.1"/>
    </source>
</evidence>
<evidence type="ECO:0000256" key="1">
    <source>
        <dbReference type="ARBA" id="ARBA00005417"/>
    </source>
</evidence>
<keyword evidence="8" id="KW-1185">Reference proteome</keyword>
<sequence length="301" mass="32825">MKAVSVQVTDLSKRIGRKQILKQVNFKMQPGHILGLLGPNGAGKTTTIRLMVGLIAKSGGTVTVLGQNIDQHLTEALAHIGTIIETPQFYDYMTGYQNLQQYARASRPPVSKERIDAVVAKVKLTAAIQRKVKTYSLGMRQRLGIAQAILARPAVLLLDEPMNGLDPAGDHDFRVLMQELAAQQVSILISSHILSDIEKLADDLVVLKQGEVVYAGTLAALQARQNAKLILETDNPAQTALVLRHLQLDFTQTKQHFEIPMTTDIRPEVTKALGDAGIGLLTLAKQEVSLEDAYLQLVGEA</sequence>
<dbReference type="PROSITE" id="PS50893">
    <property type="entry name" value="ABC_TRANSPORTER_2"/>
    <property type="match status" value="1"/>
</dbReference>
<dbReference type="RefSeq" id="WP_057770543.1">
    <property type="nucleotide sequence ID" value="NZ_JQAT01000005.1"/>
</dbReference>
<dbReference type="PANTHER" id="PTHR43335">
    <property type="entry name" value="ABC TRANSPORTER, ATP-BINDING PROTEIN"/>
    <property type="match status" value="1"/>
</dbReference>
<dbReference type="InterPro" id="IPR003593">
    <property type="entry name" value="AAA+_ATPase"/>
</dbReference>
<dbReference type="GO" id="GO:0016887">
    <property type="term" value="F:ATP hydrolysis activity"/>
    <property type="evidence" value="ECO:0007669"/>
    <property type="project" value="InterPro"/>
</dbReference>
<accession>A0A0R2FT29</accession>
<comment type="caution">
    <text evidence="6">The sequence shown here is derived from an EMBL/GenBank/DDBJ whole genome shotgun (WGS) entry which is preliminary data.</text>
</comment>
<evidence type="ECO:0000313" key="8">
    <source>
        <dbReference type="Proteomes" id="UP000051645"/>
    </source>
</evidence>
<dbReference type="AlphaFoldDB" id="A0A0R2FT29"/>
<dbReference type="GO" id="GO:0005524">
    <property type="term" value="F:ATP binding"/>
    <property type="evidence" value="ECO:0007669"/>
    <property type="project" value="UniProtKB-KW"/>
</dbReference>
<keyword evidence="3" id="KW-0547">Nucleotide-binding</keyword>
<dbReference type="InterPro" id="IPR027417">
    <property type="entry name" value="P-loop_NTPase"/>
</dbReference>
<reference evidence="8 9" key="1">
    <citation type="journal article" date="2015" name="Genome Announc.">
        <title>Expanding the biotechnology potential of lactobacilli through comparative genomics of 213 strains and associated genera.</title>
        <authorList>
            <person name="Sun Z."/>
            <person name="Harris H.M."/>
            <person name="McCann A."/>
            <person name="Guo C."/>
            <person name="Argimon S."/>
            <person name="Zhang W."/>
            <person name="Yang X."/>
            <person name="Jeffery I.B."/>
            <person name="Cooney J.C."/>
            <person name="Kagawa T.F."/>
            <person name="Liu W."/>
            <person name="Song Y."/>
            <person name="Salvetti E."/>
            <person name="Wrobel A."/>
            <person name="Rasinkangas P."/>
            <person name="Parkhill J."/>
            <person name="Rea M.C."/>
            <person name="O'Sullivan O."/>
            <person name="Ritari J."/>
            <person name="Douillard F.P."/>
            <person name="Paul Ross R."/>
            <person name="Yang R."/>
            <person name="Briner A.E."/>
            <person name="Felis G.E."/>
            <person name="de Vos W.M."/>
            <person name="Barrangou R."/>
            <person name="Klaenhammer T.R."/>
            <person name="Caufield P.W."/>
            <person name="Cui Y."/>
            <person name="Zhang H."/>
            <person name="O'Toole P.W."/>
        </authorList>
    </citation>
    <scope>NUCLEOTIDE SEQUENCE [LARGE SCALE GENOMIC DNA]</scope>
    <source>
        <strain evidence="6 9">ATCC BAA-66</strain>
        <strain evidence="7 8">DSM 13344</strain>
    </source>
</reference>
<evidence type="ECO:0000313" key="6">
    <source>
        <dbReference type="EMBL" id="KRN27933.1"/>
    </source>
</evidence>
<proteinExistence type="inferred from homology"/>
<dbReference type="Pfam" id="PF00005">
    <property type="entry name" value="ABC_tran"/>
    <property type="match status" value="1"/>
</dbReference>
<dbReference type="InterPro" id="IPR017871">
    <property type="entry name" value="ABC_transporter-like_CS"/>
</dbReference>
<dbReference type="EMBL" id="JQAZ01000006">
    <property type="protein sequence ID" value="KRN30596.1"/>
    <property type="molecule type" value="Genomic_DNA"/>
</dbReference>
<evidence type="ECO:0000313" key="9">
    <source>
        <dbReference type="Proteomes" id="UP000051751"/>
    </source>
</evidence>
<dbReference type="STRING" id="81857.IV38_GL001773"/>
<dbReference type="PROSITE" id="PS00211">
    <property type="entry name" value="ABC_TRANSPORTER_1"/>
    <property type="match status" value="1"/>
</dbReference>
<keyword evidence="4 6" id="KW-0067">ATP-binding</keyword>
<keyword evidence="2" id="KW-0813">Transport</keyword>
<dbReference type="Proteomes" id="UP000051751">
    <property type="component" value="Unassembled WGS sequence"/>
</dbReference>
<evidence type="ECO:0000256" key="2">
    <source>
        <dbReference type="ARBA" id="ARBA00022448"/>
    </source>
</evidence>
<dbReference type="EMBL" id="JQAT01000005">
    <property type="protein sequence ID" value="KRN27933.1"/>
    <property type="molecule type" value="Genomic_DNA"/>
</dbReference>
<dbReference type="PANTHER" id="PTHR43335:SF4">
    <property type="entry name" value="ABC TRANSPORTER, ATP-BINDING PROTEIN"/>
    <property type="match status" value="1"/>
</dbReference>